<accession>A0A420DLD9</accession>
<keyword evidence="3 6" id="KW-0732">Signal</keyword>
<dbReference type="SMART" id="SM00060">
    <property type="entry name" value="FN3"/>
    <property type="match status" value="1"/>
</dbReference>
<dbReference type="GO" id="GO:0016787">
    <property type="term" value="F:hydrolase activity"/>
    <property type="evidence" value="ECO:0007669"/>
    <property type="project" value="UniProtKB-KW"/>
</dbReference>
<dbReference type="PANTHER" id="PTHR33607">
    <property type="entry name" value="ENDONUCLEASE-1"/>
    <property type="match status" value="1"/>
</dbReference>
<feature type="domain" description="Fibronectin type-III" evidence="7">
    <location>
        <begin position="306"/>
        <end position="396"/>
    </location>
</feature>
<reference evidence="8 9" key="1">
    <citation type="submission" date="2018-09" db="EMBL/GenBank/DDBJ databases">
        <title>Genomic Encyclopedia of Archaeal and Bacterial Type Strains, Phase II (KMG-II): from individual species to whole genera.</title>
        <authorList>
            <person name="Goeker M."/>
        </authorList>
    </citation>
    <scope>NUCLEOTIDE SEQUENCE [LARGE SCALE GENOMIC DNA]</scope>
    <source>
        <strain evidence="8 9">DSM 26283</strain>
    </source>
</reference>
<keyword evidence="9" id="KW-1185">Reference proteome</keyword>
<dbReference type="InterPro" id="IPR044925">
    <property type="entry name" value="His-Me_finger_sf"/>
</dbReference>
<dbReference type="PROSITE" id="PS50853">
    <property type="entry name" value="FN3"/>
    <property type="match status" value="1"/>
</dbReference>
<dbReference type="Pfam" id="PF00041">
    <property type="entry name" value="fn3"/>
    <property type="match status" value="1"/>
</dbReference>
<evidence type="ECO:0000313" key="9">
    <source>
        <dbReference type="Proteomes" id="UP000284892"/>
    </source>
</evidence>
<keyword evidence="2" id="KW-0540">Nuclease</keyword>
<dbReference type="RefSeq" id="WP_120201519.1">
    <property type="nucleotide sequence ID" value="NZ_RAQJ01000003.1"/>
</dbReference>
<dbReference type="Gene3D" id="2.60.40.10">
    <property type="entry name" value="Immunoglobulins"/>
    <property type="match status" value="1"/>
</dbReference>
<organism evidence="8 9">
    <name type="scientific">Ichthyenterobacterium magnum</name>
    <dbReference type="NCBI Taxonomy" id="1230530"/>
    <lineage>
        <taxon>Bacteria</taxon>
        <taxon>Pseudomonadati</taxon>
        <taxon>Bacteroidota</taxon>
        <taxon>Flavobacteriia</taxon>
        <taxon>Flavobacteriales</taxon>
        <taxon>Flavobacteriaceae</taxon>
        <taxon>Ichthyenterobacterium</taxon>
    </lineage>
</organism>
<dbReference type="CDD" id="cd00063">
    <property type="entry name" value="FN3"/>
    <property type="match status" value="1"/>
</dbReference>
<feature type="region of interest" description="Disordered" evidence="5">
    <location>
        <begin position="95"/>
        <end position="134"/>
    </location>
</feature>
<name>A0A420DLD9_9FLAO</name>
<proteinExistence type="inferred from homology"/>
<evidence type="ECO:0000256" key="2">
    <source>
        <dbReference type="ARBA" id="ARBA00022722"/>
    </source>
</evidence>
<evidence type="ECO:0000256" key="4">
    <source>
        <dbReference type="ARBA" id="ARBA00022801"/>
    </source>
</evidence>
<feature type="compositionally biased region" description="Polar residues" evidence="5">
    <location>
        <begin position="112"/>
        <end position="131"/>
    </location>
</feature>
<feature type="chain" id="PRO_5018997382" evidence="6">
    <location>
        <begin position="19"/>
        <end position="626"/>
    </location>
</feature>
<evidence type="ECO:0000256" key="1">
    <source>
        <dbReference type="ARBA" id="ARBA00006429"/>
    </source>
</evidence>
<dbReference type="SUPFAM" id="SSF49265">
    <property type="entry name" value="Fibronectin type III"/>
    <property type="match status" value="1"/>
</dbReference>
<dbReference type="OrthoDB" id="5485925at2"/>
<dbReference type="EMBL" id="RAQJ01000003">
    <property type="protein sequence ID" value="RKE95020.1"/>
    <property type="molecule type" value="Genomic_DNA"/>
</dbReference>
<feature type="signal peptide" evidence="6">
    <location>
        <begin position="1"/>
        <end position="18"/>
    </location>
</feature>
<dbReference type="InterPro" id="IPR036116">
    <property type="entry name" value="FN3_sf"/>
</dbReference>
<gene>
    <name evidence="8" type="ORF">BXY80_2038</name>
</gene>
<dbReference type="InterPro" id="IPR026444">
    <property type="entry name" value="Secre_tail"/>
</dbReference>
<comment type="caution">
    <text evidence="8">The sequence shown here is derived from an EMBL/GenBank/DDBJ whole genome shotgun (WGS) entry which is preliminary data.</text>
</comment>
<dbReference type="GO" id="GO:0004518">
    <property type="term" value="F:nuclease activity"/>
    <property type="evidence" value="ECO:0007669"/>
    <property type="project" value="UniProtKB-KW"/>
</dbReference>
<sequence length="626" mass="68468">MKNSYLLLILLFTINASAQIPAGYYDSANGLSGFALKTELRDITSQGHISRSYDQLYDGSGISGSQGYVDTHSDVDVSSGHIYENDGTVLDMYSENPENPANDTPDEGMPNAPTNDPYNFTHVTDSGGNQTEEGDCYNREHLVPQSSFGSNFPMQSDIHHVIPTDCRVNNFRGSLPFGEVASANWTSMNGSKRGSSDINGYSGTMFEPIDEFKGDIARALLYFATRYQNTVDGYTSFDMFNGTEDEVFFPWAIDMLLDWHYNIDPVDQRERDRNNAAYAFQGNANPFVDHPEYANMIWNPTPDTEAPTDPTNLIASSPTDFTIDLNWTASTDNIGVASYDIYINSIFAFNTTNPSSATATGLLPDTNYCFTIKAKDTAGNESGFSNQSCEMTTNNGSGTTDCANEDFTNIPTDNPSGYADRMWTGTNGTWNATRGRVDETITGKAITIDCRNSSNGTLTSPTVAGGIGNLTVTTQRKFTGSDGTFDVLINTVLVGTIPYNATEETTTITGINVEGNINLVIQDNDSGSARVAIDDLSWTCYTALSTNEFKLESVKLYPNPVKNNLHIALNSQLETSVNVFNILGKKVISKTITSSDTLNTRQLSQGIYIIKLTQGHNTITRKFIKN</sequence>
<dbReference type="PANTHER" id="PTHR33607:SF2">
    <property type="entry name" value="ENDONUCLEASE-1"/>
    <property type="match status" value="1"/>
</dbReference>
<evidence type="ECO:0000256" key="6">
    <source>
        <dbReference type="SAM" id="SignalP"/>
    </source>
</evidence>
<dbReference type="Proteomes" id="UP000284892">
    <property type="component" value="Unassembled WGS sequence"/>
</dbReference>
<keyword evidence="4" id="KW-0378">Hydrolase</keyword>
<dbReference type="InterPro" id="IPR003961">
    <property type="entry name" value="FN3_dom"/>
</dbReference>
<protein>
    <submittedName>
        <fullName evidence="8">Putative secreted protein (Por secretion system target)</fullName>
    </submittedName>
</protein>
<evidence type="ECO:0000256" key="5">
    <source>
        <dbReference type="SAM" id="MobiDB-lite"/>
    </source>
</evidence>
<dbReference type="InterPro" id="IPR013783">
    <property type="entry name" value="Ig-like_fold"/>
</dbReference>
<evidence type="ECO:0000259" key="7">
    <source>
        <dbReference type="PROSITE" id="PS50853"/>
    </source>
</evidence>
<dbReference type="AlphaFoldDB" id="A0A420DLD9"/>
<evidence type="ECO:0000313" key="8">
    <source>
        <dbReference type="EMBL" id="RKE95020.1"/>
    </source>
</evidence>
<dbReference type="InterPro" id="IPR007346">
    <property type="entry name" value="Endonuclease-I"/>
</dbReference>
<dbReference type="SUPFAM" id="SSF54060">
    <property type="entry name" value="His-Me finger endonucleases"/>
    <property type="match status" value="1"/>
</dbReference>
<dbReference type="Pfam" id="PF18962">
    <property type="entry name" value="Por_Secre_tail"/>
    <property type="match status" value="1"/>
</dbReference>
<dbReference type="NCBIfam" id="TIGR04183">
    <property type="entry name" value="Por_Secre_tail"/>
    <property type="match status" value="1"/>
</dbReference>
<dbReference type="Pfam" id="PF04231">
    <property type="entry name" value="Endonuclease_1"/>
    <property type="match status" value="1"/>
</dbReference>
<evidence type="ECO:0000256" key="3">
    <source>
        <dbReference type="ARBA" id="ARBA00022729"/>
    </source>
</evidence>
<comment type="similarity">
    <text evidence="1">Belongs to the EndA/NucM nuclease family.</text>
</comment>